<keyword evidence="2 6" id="KW-0812">Transmembrane</keyword>
<dbReference type="Proteomes" id="UP001054252">
    <property type="component" value="Unassembled WGS sequence"/>
</dbReference>
<feature type="domain" description="Reticulon" evidence="7">
    <location>
        <begin position="3"/>
        <end position="126"/>
    </location>
</feature>
<dbReference type="InterPro" id="IPR003388">
    <property type="entry name" value="Reticulon"/>
</dbReference>
<feature type="transmembrane region" description="Helical" evidence="6">
    <location>
        <begin position="94"/>
        <end position="114"/>
    </location>
</feature>
<evidence type="ECO:0000313" key="8">
    <source>
        <dbReference type="EMBL" id="GKV39208.1"/>
    </source>
</evidence>
<feature type="transmembrane region" description="Helical" evidence="6">
    <location>
        <begin position="6"/>
        <end position="27"/>
    </location>
</feature>
<dbReference type="Pfam" id="PF02453">
    <property type="entry name" value="Reticulon"/>
    <property type="match status" value="1"/>
</dbReference>
<dbReference type="GO" id="GO:0005789">
    <property type="term" value="C:endoplasmic reticulum membrane"/>
    <property type="evidence" value="ECO:0007669"/>
    <property type="project" value="UniProtKB-SubCell"/>
</dbReference>
<organism evidence="8 9">
    <name type="scientific">Rubroshorea leprosula</name>
    <dbReference type="NCBI Taxonomy" id="152421"/>
    <lineage>
        <taxon>Eukaryota</taxon>
        <taxon>Viridiplantae</taxon>
        <taxon>Streptophyta</taxon>
        <taxon>Embryophyta</taxon>
        <taxon>Tracheophyta</taxon>
        <taxon>Spermatophyta</taxon>
        <taxon>Magnoliopsida</taxon>
        <taxon>eudicotyledons</taxon>
        <taxon>Gunneridae</taxon>
        <taxon>Pentapetalae</taxon>
        <taxon>rosids</taxon>
        <taxon>malvids</taxon>
        <taxon>Malvales</taxon>
        <taxon>Dipterocarpaceae</taxon>
        <taxon>Rubroshorea</taxon>
    </lineage>
</organism>
<reference evidence="8 9" key="1">
    <citation type="journal article" date="2021" name="Commun. Biol.">
        <title>The genome of Shorea leprosula (Dipterocarpaceae) highlights the ecological relevance of drought in aseasonal tropical rainforests.</title>
        <authorList>
            <person name="Ng K.K.S."/>
            <person name="Kobayashi M.J."/>
            <person name="Fawcett J.A."/>
            <person name="Hatakeyama M."/>
            <person name="Paape T."/>
            <person name="Ng C.H."/>
            <person name="Ang C.C."/>
            <person name="Tnah L.H."/>
            <person name="Lee C.T."/>
            <person name="Nishiyama T."/>
            <person name="Sese J."/>
            <person name="O'Brien M.J."/>
            <person name="Copetti D."/>
            <person name="Mohd Noor M.I."/>
            <person name="Ong R.C."/>
            <person name="Putra M."/>
            <person name="Sireger I.Z."/>
            <person name="Indrioko S."/>
            <person name="Kosugi Y."/>
            <person name="Izuno A."/>
            <person name="Isagi Y."/>
            <person name="Lee S.L."/>
            <person name="Shimizu K.K."/>
        </authorList>
    </citation>
    <scope>NUCLEOTIDE SEQUENCE [LARGE SCALE GENOMIC DNA]</scope>
    <source>
        <strain evidence="8">214</strain>
    </source>
</reference>
<keyword evidence="9" id="KW-1185">Reference proteome</keyword>
<comment type="subcellular location">
    <subcellularLocation>
        <location evidence="1">Endoplasmic reticulum membrane</location>
        <topology evidence="1">Multi-pass membrane protein</topology>
    </subcellularLocation>
</comment>
<keyword evidence="3" id="KW-0256">Endoplasmic reticulum</keyword>
<evidence type="ECO:0000256" key="3">
    <source>
        <dbReference type="ARBA" id="ARBA00022824"/>
    </source>
</evidence>
<name>A0AAV5LPV9_9ROSI</name>
<evidence type="ECO:0000256" key="1">
    <source>
        <dbReference type="ARBA" id="ARBA00004477"/>
    </source>
</evidence>
<gene>
    <name evidence="8" type="ORF">SLEP1_g47015</name>
</gene>
<evidence type="ECO:0000256" key="2">
    <source>
        <dbReference type="ARBA" id="ARBA00022692"/>
    </source>
</evidence>
<protein>
    <recommendedName>
        <fullName evidence="7">Reticulon domain-containing protein</fullName>
    </recommendedName>
</protein>
<evidence type="ECO:0000256" key="5">
    <source>
        <dbReference type="ARBA" id="ARBA00023136"/>
    </source>
</evidence>
<evidence type="ECO:0000259" key="7">
    <source>
        <dbReference type="Pfam" id="PF02453"/>
    </source>
</evidence>
<evidence type="ECO:0000256" key="6">
    <source>
        <dbReference type="SAM" id="Phobius"/>
    </source>
</evidence>
<comment type="caution">
    <text evidence="8">The sequence shown here is derived from an EMBL/GenBank/DDBJ whole genome shotgun (WGS) entry which is preliminary data.</text>
</comment>
<sequence length="174" mass="19776">MASLLLWVAIVLCGYGIIPLEILDLIWRIRLPTVEISQTVMRDSIRSIAYEWNRGARTIRSLAKGENWNTVFKLWIMTDSVAGSLYAVKFLLSYSVTVLAGMILVFAFTAFFIYEQYEFEIDGLAKFPFNSIMESKALLARNLPASVASYLHNFATPHQPKTLTVPMVKTQKEM</sequence>
<accession>A0AAV5LPV9</accession>
<evidence type="ECO:0000256" key="4">
    <source>
        <dbReference type="ARBA" id="ARBA00022989"/>
    </source>
</evidence>
<proteinExistence type="predicted"/>
<dbReference type="EMBL" id="BPVZ01000133">
    <property type="protein sequence ID" value="GKV39208.1"/>
    <property type="molecule type" value="Genomic_DNA"/>
</dbReference>
<evidence type="ECO:0000313" key="9">
    <source>
        <dbReference type="Proteomes" id="UP001054252"/>
    </source>
</evidence>
<keyword evidence="5 6" id="KW-0472">Membrane</keyword>
<dbReference type="AlphaFoldDB" id="A0AAV5LPV9"/>
<keyword evidence="4 6" id="KW-1133">Transmembrane helix</keyword>